<dbReference type="Proteomes" id="UP000261560">
    <property type="component" value="Unplaced"/>
</dbReference>
<keyword evidence="2" id="KW-1185">Reference proteome</keyword>
<sequence length="111" mass="12520">MKVKSHSPLWLPTELTRLVWSSDQLGSGVHEVLLSFVCVHACVFVQVQVLEVQEKMDWQGSMECDENLSEKEKAIVREMCNVVWRKLGDSTGSKVSVRQTLPGNPFKGLHP</sequence>
<reference evidence="1" key="2">
    <citation type="submission" date="2025-09" db="UniProtKB">
        <authorList>
            <consortium name="Ensembl"/>
        </authorList>
    </citation>
    <scope>IDENTIFICATION</scope>
</reference>
<dbReference type="AlphaFoldDB" id="A0A3B3D6L1"/>
<evidence type="ECO:0000313" key="2">
    <source>
        <dbReference type="Proteomes" id="UP000261560"/>
    </source>
</evidence>
<reference evidence="1" key="1">
    <citation type="submission" date="2025-08" db="UniProtKB">
        <authorList>
            <consortium name="Ensembl"/>
        </authorList>
    </citation>
    <scope>IDENTIFICATION</scope>
</reference>
<dbReference type="Ensembl" id="ENSOMET00000006360.1">
    <property type="protein sequence ID" value="ENSOMEP00000025733.1"/>
    <property type="gene ID" value="ENSOMEG00000007156.1"/>
</dbReference>
<organism evidence="1 2">
    <name type="scientific">Oryzias melastigma</name>
    <name type="common">Marine medaka</name>
    <dbReference type="NCBI Taxonomy" id="30732"/>
    <lineage>
        <taxon>Eukaryota</taxon>
        <taxon>Metazoa</taxon>
        <taxon>Chordata</taxon>
        <taxon>Craniata</taxon>
        <taxon>Vertebrata</taxon>
        <taxon>Euteleostomi</taxon>
        <taxon>Actinopterygii</taxon>
        <taxon>Neopterygii</taxon>
        <taxon>Teleostei</taxon>
        <taxon>Neoteleostei</taxon>
        <taxon>Acanthomorphata</taxon>
        <taxon>Ovalentaria</taxon>
        <taxon>Atherinomorphae</taxon>
        <taxon>Beloniformes</taxon>
        <taxon>Adrianichthyidae</taxon>
        <taxon>Oryziinae</taxon>
        <taxon>Oryzias</taxon>
    </lineage>
</organism>
<protein>
    <submittedName>
        <fullName evidence="1">Uncharacterized protein</fullName>
    </submittedName>
</protein>
<evidence type="ECO:0000313" key="1">
    <source>
        <dbReference type="Ensembl" id="ENSOMEP00000025733.1"/>
    </source>
</evidence>
<dbReference type="STRING" id="30732.ENSOMEP00000025733"/>
<name>A0A3B3D6L1_ORYME</name>
<proteinExistence type="predicted"/>
<dbReference type="GeneTree" id="ENSGT00940000159071"/>
<dbReference type="PaxDb" id="30732-ENSOMEP00000025733"/>
<accession>A0A3B3D6L1</accession>